<name>F8ALA3_METOI</name>
<dbReference type="EMBL" id="CP002792">
    <property type="protein sequence ID" value="AEH06836.1"/>
    <property type="molecule type" value="Genomic_DNA"/>
</dbReference>
<dbReference type="InterPro" id="IPR003745">
    <property type="entry name" value="DUF166"/>
</dbReference>
<dbReference type="Proteomes" id="UP000009296">
    <property type="component" value="Chromosome"/>
</dbReference>
<gene>
    <name evidence="1" type="ordered locus">Metok_0863</name>
</gene>
<proteinExistence type="predicted"/>
<dbReference type="GeneID" id="10773013"/>
<keyword evidence="2" id="KW-1185">Reference proteome</keyword>
<protein>
    <recommendedName>
        <fullName evidence="3">Thymidylate synthase</fullName>
    </recommendedName>
</protein>
<dbReference type="RefSeq" id="WP_013867021.1">
    <property type="nucleotide sequence ID" value="NC_015636.1"/>
</dbReference>
<dbReference type="Pfam" id="PF02593">
    <property type="entry name" value="DUF166"/>
    <property type="match status" value="1"/>
</dbReference>
<reference evidence="1" key="1">
    <citation type="submission" date="2011-05" db="EMBL/GenBank/DDBJ databases">
        <title>Complete sequence of chromosome of Methanothermococcus okinawensis IH1.</title>
        <authorList>
            <consortium name="US DOE Joint Genome Institute"/>
            <person name="Lucas S."/>
            <person name="Han J."/>
            <person name="Lapidus A."/>
            <person name="Cheng J.-F."/>
            <person name="Goodwin L."/>
            <person name="Pitluck S."/>
            <person name="Peters L."/>
            <person name="Mikhailova N."/>
            <person name="Held B."/>
            <person name="Han C."/>
            <person name="Tapia R."/>
            <person name="Land M."/>
            <person name="Hauser L."/>
            <person name="Kyrpides N."/>
            <person name="Ivanova N."/>
            <person name="Pagani I."/>
            <person name="Sieprawska-Lupa M."/>
            <person name="Takai K."/>
            <person name="Miyazaki J."/>
            <person name="Whitman W."/>
            <person name="Woyke T."/>
        </authorList>
    </citation>
    <scope>NUCLEOTIDE SEQUENCE [LARGE SCALE GENOMIC DNA]</scope>
    <source>
        <strain evidence="1">IH1</strain>
    </source>
</reference>
<dbReference type="STRING" id="647113.Metok_0863"/>
<organism evidence="1 2">
    <name type="scientific">Methanothermococcus okinawensis (strain DSM 14208 / JCM 11175 / IH1)</name>
    <dbReference type="NCBI Taxonomy" id="647113"/>
    <lineage>
        <taxon>Archaea</taxon>
        <taxon>Methanobacteriati</taxon>
        <taxon>Methanobacteriota</taxon>
        <taxon>Methanomada group</taxon>
        <taxon>Methanococci</taxon>
        <taxon>Methanococcales</taxon>
        <taxon>Methanococcaceae</taxon>
        <taxon>Methanothermococcus</taxon>
    </lineage>
</organism>
<dbReference type="AlphaFoldDB" id="F8ALA3"/>
<dbReference type="OrthoDB" id="146618at2157"/>
<accession>F8ALA3</accession>
<dbReference type="HOGENOM" id="CLU_110109_0_0_2"/>
<sequence>MAKILVITDGAYGYRIQGTVNSFGKKNEFMGICKIDRPTDFIVDEIELPNEVVDKFKEADVLLLYTQHPDNTYEVCRTAKEKNPNVVIIVATWGGEGQKKELSKFDAICPDEMCLLDEKDAGDLINKYPKLKEFLEEFGTPKVEVYIKDNKVEDVKVIRSSICGSTLFMAKSMKGLDARDIEDLSKKSAMMIQRYPCVAGKIKIFRKECKKQKALGIHKEAVLNGIKTE</sequence>
<evidence type="ECO:0000313" key="2">
    <source>
        <dbReference type="Proteomes" id="UP000009296"/>
    </source>
</evidence>
<evidence type="ECO:0008006" key="3">
    <source>
        <dbReference type="Google" id="ProtNLM"/>
    </source>
</evidence>
<evidence type="ECO:0000313" key="1">
    <source>
        <dbReference type="EMBL" id="AEH06836.1"/>
    </source>
</evidence>
<dbReference type="eggNOG" id="arCOG02469">
    <property type="taxonomic scope" value="Archaea"/>
</dbReference>
<dbReference type="KEGG" id="mok:Metok_0863"/>